<dbReference type="InterPro" id="IPR005064">
    <property type="entry name" value="BUG"/>
</dbReference>
<protein>
    <recommendedName>
        <fullName evidence="4">Tripartite tricarboxylate transporter substrate binding protein</fullName>
    </recommendedName>
</protein>
<evidence type="ECO:0000313" key="2">
    <source>
        <dbReference type="EMBL" id="QSQ08151.1"/>
    </source>
</evidence>
<dbReference type="Gene3D" id="3.40.190.150">
    <property type="entry name" value="Bordetella uptake gene, domain 1"/>
    <property type="match status" value="1"/>
</dbReference>
<dbReference type="CDD" id="cd07012">
    <property type="entry name" value="PBP2_Bug_TTT"/>
    <property type="match status" value="1"/>
</dbReference>
<dbReference type="AlphaFoldDB" id="A0A8A0RI62"/>
<dbReference type="PANTHER" id="PTHR42928">
    <property type="entry name" value="TRICARBOXYLATE-BINDING PROTEIN"/>
    <property type="match status" value="1"/>
</dbReference>
<organism evidence="2 3">
    <name type="scientific">Koleobacter methoxysyntrophicus</name>
    <dbReference type="NCBI Taxonomy" id="2751313"/>
    <lineage>
        <taxon>Bacteria</taxon>
        <taxon>Bacillati</taxon>
        <taxon>Bacillota</taxon>
        <taxon>Clostridia</taxon>
        <taxon>Koleobacterales</taxon>
        <taxon>Koleobacteraceae</taxon>
        <taxon>Koleobacter</taxon>
    </lineage>
</organism>
<dbReference type="PROSITE" id="PS51257">
    <property type="entry name" value="PROKAR_LIPOPROTEIN"/>
    <property type="match status" value="1"/>
</dbReference>
<dbReference type="KEGG" id="kme:H0A61_00471"/>
<reference evidence="2" key="1">
    <citation type="submission" date="2020-07" db="EMBL/GenBank/DDBJ databases">
        <title>Koleobacter methoxysyntrophicus gen. nov., sp. nov., a novel anaerobic bacterium isolated from deep subsurface oil field and proposal of Koleobacterales ord. nov. in the phylum Firmicutes.</title>
        <authorList>
            <person name="Sakamoto S."/>
            <person name="Tamaki H."/>
        </authorList>
    </citation>
    <scope>NUCLEOTIDE SEQUENCE</scope>
    <source>
        <strain evidence="2">NRmbB1</strain>
    </source>
</reference>
<dbReference type="SUPFAM" id="SSF53850">
    <property type="entry name" value="Periplasmic binding protein-like II"/>
    <property type="match status" value="1"/>
</dbReference>
<dbReference type="Proteomes" id="UP000662904">
    <property type="component" value="Chromosome"/>
</dbReference>
<dbReference type="EMBL" id="CP059066">
    <property type="protein sequence ID" value="QSQ08151.1"/>
    <property type="molecule type" value="Genomic_DNA"/>
</dbReference>
<sequence>MFTNKRLQRGIIIVALLGILSFALAGCGGKEEPKKEEIKYPTKPISAICPWSAGGSSDVAFRGYLNYLKKELGQEINVTNITGGNGSIGWSAAAKADPDGYNMALLTFDILTVEAQKLAPVTYRDFDIINMFTNHPSVLIVHGDSPWKTLDEFLEAAKKAKQEGKQLQVGVAGENGLWHQAGVVMEEATGTEGAYKYIPFKGSSDQLAAMLGKHLDAMITSTTASKSHLEAGTLRMLAVMGNERLEDFPDVPTFKDLGYNVVYESWRVLAVPKGTPEPILQILREAGKKAFENPEFQKWAKESDIGALYRDHEQTVKFMEEQYPVVEGIMKKFGLLK</sequence>
<dbReference type="Pfam" id="PF03401">
    <property type="entry name" value="TctC"/>
    <property type="match status" value="1"/>
</dbReference>
<proteinExistence type="inferred from homology"/>
<dbReference type="InterPro" id="IPR042100">
    <property type="entry name" value="Bug_dom1"/>
</dbReference>
<evidence type="ECO:0000256" key="1">
    <source>
        <dbReference type="ARBA" id="ARBA00006987"/>
    </source>
</evidence>
<dbReference type="PANTHER" id="PTHR42928:SF5">
    <property type="entry name" value="BLR1237 PROTEIN"/>
    <property type="match status" value="1"/>
</dbReference>
<keyword evidence="3" id="KW-1185">Reference proteome</keyword>
<evidence type="ECO:0008006" key="4">
    <source>
        <dbReference type="Google" id="ProtNLM"/>
    </source>
</evidence>
<comment type="similarity">
    <text evidence="1">Belongs to the UPF0065 (bug) family.</text>
</comment>
<accession>A0A8A0RI62</accession>
<gene>
    <name evidence="2" type="ORF">H0A61_00471</name>
</gene>
<dbReference type="Gene3D" id="3.40.190.10">
    <property type="entry name" value="Periplasmic binding protein-like II"/>
    <property type="match status" value="1"/>
</dbReference>
<dbReference type="RefSeq" id="WP_206708384.1">
    <property type="nucleotide sequence ID" value="NZ_CP059066.1"/>
</dbReference>
<dbReference type="PIRSF" id="PIRSF017082">
    <property type="entry name" value="YflP"/>
    <property type="match status" value="1"/>
</dbReference>
<evidence type="ECO:0000313" key="3">
    <source>
        <dbReference type="Proteomes" id="UP000662904"/>
    </source>
</evidence>
<name>A0A8A0RI62_9FIRM</name>